<feature type="domain" description="Calcineurin-like phosphoesterase" evidence="1">
    <location>
        <begin position="45"/>
        <end position="201"/>
    </location>
</feature>
<dbReference type="GO" id="GO:0009245">
    <property type="term" value="P:lipid A biosynthetic process"/>
    <property type="evidence" value="ECO:0007669"/>
    <property type="project" value="TreeGrafter"/>
</dbReference>
<keyword evidence="3" id="KW-1185">Reference proteome</keyword>
<dbReference type="Proteomes" id="UP001237207">
    <property type="component" value="Unassembled WGS sequence"/>
</dbReference>
<proteinExistence type="predicted"/>
<dbReference type="InterPro" id="IPR004843">
    <property type="entry name" value="Calcineurin-like_PHP"/>
</dbReference>
<evidence type="ECO:0000313" key="2">
    <source>
        <dbReference type="EMBL" id="MDQ0213722.1"/>
    </source>
</evidence>
<dbReference type="InterPro" id="IPR029052">
    <property type="entry name" value="Metallo-depent_PP-like"/>
</dbReference>
<protein>
    <submittedName>
        <fullName evidence="2">MPP superfamily phosphohydrolase</fullName>
    </submittedName>
</protein>
<dbReference type="AlphaFoldDB" id="A0AAJ1WFA7"/>
<dbReference type="RefSeq" id="WP_307255709.1">
    <property type="nucleotide sequence ID" value="NZ_JAUSUC010000001.1"/>
</dbReference>
<sequence>MIFFIFTIIFLAIIVLLYMWKEAFRNVVVFDHVYVPSLPSENPVRLFFISDIHRRVIHPSIIQKMKDNVDVIIIGGDLAEKGVPLERIQHNVRKLSSIAPVFFVWGNNDYEVDVLELKKILMEENVTILKNTSITFPLTGGKRIRLIGVDDLSNGNADKNLAFKEVVPTDFNILISHNPYFIKKLQTTDPIHLMLSGHTHGGQIRLFGLGLYEKGGWFQHHQTKYFVSNGYGTTALPLRFGAKAETHLITISNRKKPEGISI</sequence>
<evidence type="ECO:0000259" key="1">
    <source>
        <dbReference type="Pfam" id="PF00149"/>
    </source>
</evidence>
<dbReference type="InterPro" id="IPR051158">
    <property type="entry name" value="Metallophosphoesterase_sf"/>
</dbReference>
<dbReference type="GO" id="GO:0008758">
    <property type="term" value="F:UDP-2,3-diacylglucosamine hydrolase activity"/>
    <property type="evidence" value="ECO:0007669"/>
    <property type="project" value="TreeGrafter"/>
</dbReference>
<dbReference type="SUPFAM" id="SSF56300">
    <property type="entry name" value="Metallo-dependent phosphatases"/>
    <property type="match status" value="1"/>
</dbReference>
<accession>A0AAJ1WFA7</accession>
<dbReference type="PANTHER" id="PTHR31302">
    <property type="entry name" value="TRANSMEMBRANE PROTEIN WITH METALLOPHOSPHOESTERASE DOMAIN-RELATED"/>
    <property type="match status" value="1"/>
</dbReference>
<dbReference type="GO" id="GO:0016020">
    <property type="term" value="C:membrane"/>
    <property type="evidence" value="ECO:0007669"/>
    <property type="project" value="GOC"/>
</dbReference>
<name>A0AAJ1WFA7_9BACI</name>
<dbReference type="EMBL" id="JAUSUC010000001">
    <property type="protein sequence ID" value="MDQ0213722.1"/>
    <property type="molecule type" value="Genomic_DNA"/>
</dbReference>
<evidence type="ECO:0000313" key="3">
    <source>
        <dbReference type="Proteomes" id="UP001237207"/>
    </source>
</evidence>
<dbReference type="Gene3D" id="3.60.21.10">
    <property type="match status" value="1"/>
</dbReference>
<dbReference type="PANTHER" id="PTHR31302:SF32">
    <property type="entry name" value="PHOSPHOESTERASE"/>
    <property type="match status" value="1"/>
</dbReference>
<organism evidence="2 3">
    <name type="scientific">Oikeobacillus pervagus</name>
    <dbReference type="NCBI Taxonomy" id="1325931"/>
    <lineage>
        <taxon>Bacteria</taxon>
        <taxon>Bacillati</taxon>
        <taxon>Bacillota</taxon>
        <taxon>Bacilli</taxon>
        <taxon>Bacillales</taxon>
        <taxon>Bacillaceae</taxon>
        <taxon>Oikeobacillus</taxon>
    </lineage>
</organism>
<gene>
    <name evidence="2" type="ORF">J2S13_000116</name>
</gene>
<comment type="caution">
    <text evidence="2">The sequence shown here is derived from an EMBL/GenBank/DDBJ whole genome shotgun (WGS) entry which is preliminary data.</text>
</comment>
<dbReference type="Pfam" id="PF00149">
    <property type="entry name" value="Metallophos"/>
    <property type="match status" value="1"/>
</dbReference>
<reference evidence="2" key="1">
    <citation type="submission" date="2023-07" db="EMBL/GenBank/DDBJ databases">
        <title>Genomic Encyclopedia of Type Strains, Phase IV (KMG-IV): sequencing the most valuable type-strain genomes for metagenomic binning, comparative biology and taxonomic classification.</title>
        <authorList>
            <person name="Goeker M."/>
        </authorList>
    </citation>
    <scope>NUCLEOTIDE SEQUENCE</scope>
    <source>
        <strain evidence="2">DSM 23947</strain>
    </source>
</reference>